<dbReference type="Pfam" id="PF00645">
    <property type="entry name" value="zf-PARP"/>
    <property type="match status" value="1"/>
</dbReference>
<feature type="domain" description="PARP-type" evidence="20">
    <location>
        <begin position="111"/>
        <end position="177"/>
    </location>
</feature>
<evidence type="ECO:0000256" key="1">
    <source>
        <dbReference type="ARBA" id="ARBA00000438"/>
    </source>
</evidence>
<dbReference type="InterPro" id="IPR012317">
    <property type="entry name" value="Poly(ADP-ribose)pol_cat_dom"/>
</dbReference>
<dbReference type="InterPro" id="IPR004102">
    <property type="entry name" value="Poly(ADP-ribose)pol_reg_dom"/>
</dbReference>
<evidence type="ECO:0000313" key="25">
    <source>
        <dbReference type="Proteomes" id="UP000835052"/>
    </source>
</evidence>
<dbReference type="InterPro" id="IPR038650">
    <property type="entry name" value="PADR1_C_dom_sf"/>
</dbReference>
<dbReference type="GO" id="GO:0005730">
    <property type="term" value="C:nucleolus"/>
    <property type="evidence" value="ECO:0007669"/>
    <property type="project" value="TreeGrafter"/>
</dbReference>
<dbReference type="Pfam" id="PF00644">
    <property type="entry name" value="PARP"/>
    <property type="match status" value="1"/>
</dbReference>
<evidence type="ECO:0000256" key="13">
    <source>
        <dbReference type="ARBA" id="ARBA00023125"/>
    </source>
</evidence>
<comment type="subcellular location">
    <subcellularLocation>
        <location evidence="3">Nucleus</location>
    </subcellularLocation>
</comment>
<dbReference type="Gene3D" id="3.30.1740.10">
    <property type="entry name" value="Zinc finger, PARP-type"/>
    <property type="match status" value="2"/>
</dbReference>
<keyword evidence="13" id="KW-0238">DNA-binding</keyword>
<dbReference type="GO" id="GO:0003677">
    <property type="term" value="F:DNA binding"/>
    <property type="evidence" value="ECO:0007669"/>
    <property type="project" value="UniProtKB-KW"/>
</dbReference>
<gene>
    <name evidence="24" type="ORF">CAUJ_LOCUS13558</name>
</gene>
<evidence type="ECO:0000259" key="22">
    <source>
        <dbReference type="PROSITE" id="PS51060"/>
    </source>
</evidence>
<dbReference type="EC" id="2.4.2.-" evidence="18"/>
<evidence type="ECO:0000313" key="24">
    <source>
        <dbReference type="EMBL" id="CAD6197649.1"/>
    </source>
</evidence>
<dbReference type="Gene3D" id="1.20.142.10">
    <property type="entry name" value="Poly(ADP-ribose) polymerase, regulatory domain"/>
    <property type="match status" value="1"/>
</dbReference>
<dbReference type="InterPro" id="IPR036957">
    <property type="entry name" value="Znf_PARP_sf"/>
</dbReference>
<keyword evidence="10" id="KW-0863">Zinc-finger</keyword>
<dbReference type="GO" id="GO:0070212">
    <property type="term" value="P:protein poly-ADP-ribosylation"/>
    <property type="evidence" value="ECO:0007669"/>
    <property type="project" value="TreeGrafter"/>
</dbReference>
<comment type="catalytic activity">
    <reaction evidence="1">
        <text>L-aspartyl-[protein] + NAD(+) = 4-O-(ADP-D-ribosyl)-L-aspartyl-[protein] + nicotinamide</text>
        <dbReference type="Rhea" id="RHEA:54424"/>
        <dbReference type="Rhea" id="RHEA-COMP:9867"/>
        <dbReference type="Rhea" id="RHEA-COMP:13832"/>
        <dbReference type="ChEBI" id="CHEBI:17154"/>
        <dbReference type="ChEBI" id="CHEBI:29961"/>
        <dbReference type="ChEBI" id="CHEBI:57540"/>
        <dbReference type="ChEBI" id="CHEBI:138102"/>
    </reaction>
</comment>
<dbReference type="PANTHER" id="PTHR10459">
    <property type="entry name" value="DNA LIGASE"/>
    <property type="match status" value="1"/>
</dbReference>
<evidence type="ECO:0000256" key="4">
    <source>
        <dbReference type="ARBA" id="ARBA00022676"/>
    </source>
</evidence>
<feature type="domain" description="PARP catalytic" evidence="21">
    <location>
        <begin position="705"/>
        <end position="928"/>
    </location>
</feature>
<comment type="catalytic activity">
    <reaction evidence="2">
        <text>L-glutamyl-[protein] + NAD(+) = 5-O-(ADP-D-ribosyl)-L-glutamyl-[protein] + nicotinamide</text>
        <dbReference type="Rhea" id="RHEA:58224"/>
        <dbReference type="Rhea" id="RHEA-COMP:10208"/>
        <dbReference type="Rhea" id="RHEA-COMP:15089"/>
        <dbReference type="ChEBI" id="CHEBI:17154"/>
        <dbReference type="ChEBI" id="CHEBI:29973"/>
        <dbReference type="ChEBI" id="CHEBI:57540"/>
        <dbReference type="ChEBI" id="CHEBI:142540"/>
    </reaction>
</comment>
<dbReference type="GO" id="GO:0006302">
    <property type="term" value="P:double-strand break repair"/>
    <property type="evidence" value="ECO:0007669"/>
    <property type="project" value="TreeGrafter"/>
</dbReference>
<evidence type="ECO:0000256" key="16">
    <source>
        <dbReference type="ARBA" id="ARBA00033987"/>
    </source>
</evidence>
<keyword evidence="5 18" id="KW-0808">Transferase</keyword>
<feature type="region of interest" description="Disordered" evidence="19">
    <location>
        <begin position="231"/>
        <end position="271"/>
    </location>
</feature>
<dbReference type="GO" id="GO:1990404">
    <property type="term" value="F:NAD+-protein mono-ADP-ribosyltransferase activity"/>
    <property type="evidence" value="ECO:0007669"/>
    <property type="project" value="TreeGrafter"/>
</dbReference>
<keyword evidence="11" id="KW-0862">Zinc</keyword>
<organism evidence="24 25">
    <name type="scientific">Caenorhabditis auriculariae</name>
    <dbReference type="NCBI Taxonomy" id="2777116"/>
    <lineage>
        <taxon>Eukaryota</taxon>
        <taxon>Metazoa</taxon>
        <taxon>Ecdysozoa</taxon>
        <taxon>Nematoda</taxon>
        <taxon>Chromadorea</taxon>
        <taxon>Rhabditida</taxon>
        <taxon>Rhabditina</taxon>
        <taxon>Rhabditomorpha</taxon>
        <taxon>Rhabditoidea</taxon>
        <taxon>Rhabditidae</taxon>
        <taxon>Peloderinae</taxon>
        <taxon>Caenorhabditis</taxon>
    </lineage>
</organism>
<dbReference type="PANTHER" id="PTHR10459:SF60">
    <property type="entry name" value="POLY [ADP-RIBOSE] POLYMERASE 2"/>
    <property type="match status" value="1"/>
</dbReference>
<keyword evidence="8" id="KW-0677">Repeat</keyword>
<dbReference type="Pfam" id="PF21728">
    <property type="entry name" value="PADR1_N"/>
    <property type="match status" value="1"/>
</dbReference>
<dbReference type="FunFam" id="1.20.142.10:FF:000001">
    <property type="entry name" value="Poly [ADP-ribose] polymerase"/>
    <property type="match status" value="1"/>
</dbReference>
<evidence type="ECO:0000256" key="11">
    <source>
        <dbReference type="ARBA" id="ARBA00022833"/>
    </source>
</evidence>
<evidence type="ECO:0000256" key="10">
    <source>
        <dbReference type="ARBA" id="ARBA00022771"/>
    </source>
</evidence>
<dbReference type="Gene3D" id="3.90.228.10">
    <property type="match status" value="1"/>
</dbReference>
<dbReference type="InterPro" id="IPR050800">
    <property type="entry name" value="ARTD/PARP"/>
</dbReference>
<dbReference type="FunFam" id="3.90.228.10:FF:000002">
    <property type="entry name" value="Poly [ADP-ribose] polymerase"/>
    <property type="match status" value="1"/>
</dbReference>
<dbReference type="AlphaFoldDB" id="A0A8S1HP66"/>
<dbReference type="PROSITE" id="PS51059">
    <property type="entry name" value="PARP_CATALYTIC"/>
    <property type="match status" value="1"/>
</dbReference>
<evidence type="ECO:0000256" key="15">
    <source>
        <dbReference type="ARBA" id="ARBA00024347"/>
    </source>
</evidence>
<keyword evidence="14" id="KW-0539">Nucleus</keyword>
<dbReference type="PROSITE" id="PS50064">
    <property type="entry name" value="ZF_PARP_2"/>
    <property type="match status" value="2"/>
</dbReference>
<evidence type="ECO:0000256" key="3">
    <source>
        <dbReference type="ARBA" id="ARBA00004123"/>
    </source>
</evidence>
<sequence length="928" mass="105390">MDSHESLEKRCQLPYAVEYAKSGRAACKACRELISEGSMRISALEPSRFFDGLQDNWHHSNRINESSIKGMDLLRWEDQEIVRGKLEAFNSSKSKPEISRTSPVPNNFTQLEADYSATNRGKCDICKDFFHKDELKLKRKSKWNHAVCVFTNGCTYEGEVSNIVGFDALKEAEKDLLLLLEQQQKVPQPVAKPESKDEAESMNSAGNGNPTAADVSGDCVVVDDGLSTAGTSAKMEKKASHVKLEQPEAKRPRNENDPADEEKNRRKEKLKGQSDVMWELRKALENVSKNDLIDMLKSNNIEVPKESTKIVERVVDFGTFGKPAPCPKCLGQLVYSCSHKTYVCLGYVSEFTKCTHIDKNPTRSPFAIPRNIVIKYEFLRTAPFNKYLSERIYSLEDQAVIVKGAQSAFKKYGFQQEGRSAFEIFEGDYKTVQLGMATQVVKKGTVVDSEFSDPTSYHVFRDETGIYSAAMSMTDAADNRNSYYKLQLLKHDSYDYKYVLFRSWGRVGTAVGGTCEDQFSNEASAIQKFHFHFHEKTGNQWQNRKYFRKFAGKMNFVENDYKEFEEDVEVVAPGSKTTLPSGVKTVLMAIFDVRNMKAAMQSFELDLEKMPLGKLSKEQIMKAFNVLSELQNALLAEKPSREKIIDITNKFYTYIPHNFGMREPILLDNVGILKQKTEMLDALLEIQYAYETVKNDKKKIPATLDPVDAHYKELRCDMEPLPHDTAEFAVLKKYLKNSVGSTHVVKYELLDILKLKRHGEEEKFQWQLGNRMLLWHGSLKMNYVGILSQGLRIAPPEAPVTGYMFGKGVYFADMFTKSSFYCRTNPGEEGYMLLCEVALGTCKEELHSVGHSANSIKGFGSVKGVGRESPNRLDDHAHPDGYVIPLGKAKIDTALNSALLYNEYIVYNTNQIKMRYLVRLRFNESRHK</sequence>
<keyword evidence="4 18" id="KW-0328">Glycosyltransferase</keyword>
<keyword evidence="25" id="KW-1185">Reference proteome</keyword>
<evidence type="ECO:0000256" key="8">
    <source>
        <dbReference type="ARBA" id="ARBA00022737"/>
    </source>
</evidence>
<dbReference type="CDD" id="cd01437">
    <property type="entry name" value="parp_like"/>
    <property type="match status" value="1"/>
</dbReference>
<dbReference type="SUPFAM" id="SSF56399">
    <property type="entry name" value="ADP-ribosylation"/>
    <property type="match status" value="1"/>
</dbReference>
<comment type="similarity">
    <text evidence="15">Belongs to the ARTD/PARP family.</text>
</comment>
<keyword evidence="6" id="KW-0548">Nucleotidyltransferase</keyword>
<dbReference type="SMART" id="SM01335">
    <property type="entry name" value="PADR1"/>
    <property type="match status" value="1"/>
</dbReference>
<dbReference type="GO" id="GO:0016779">
    <property type="term" value="F:nucleotidyltransferase activity"/>
    <property type="evidence" value="ECO:0007669"/>
    <property type="project" value="UniProtKB-KW"/>
</dbReference>
<dbReference type="InterPro" id="IPR036616">
    <property type="entry name" value="Poly(ADP-ribose)pol_reg_dom_sf"/>
</dbReference>
<dbReference type="Gene3D" id="2.20.25.630">
    <property type="match status" value="1"/>
</dbReference>
<evidence type="ECO:0000259" key="21">
    <source>
        <dbReference type="PROSITE" id="PS51059"/>
    </source>
</evidence>
<dbReference type="EMBL" id="CAJGYM010000101">
    <property type="protein sequence ID" value="CAD6197649.1"/>
    <property type="molecule type" value="Genomic_DNA"/>
</dbReference>
<feature type="domain" description="PARP-type" evidence="20">
    <location>
        <begin position="15"/>
        <end position="90"/>
    </location>
</feature>
<evidence type="ECO:0000256" key="19">
    <source>
        <dbReference type="SAM" id="MobiDB-lite"/>
    </source>
</evidence>
<dbReference type="SMART" id="SM00773">
    <property type="entry name" value="WGR"/>
    <property type="match status" value="1"/>
</dbReference>
<dbReference type="PROSITE" id="PS52007">
    <property type="entry name" value="PADR1"/>
    <property type="match status" value="1"/>
</dbReference>
<dbReference type="Pfam" id="PF02877">
    <property type="entry name" value="PARP_reg"/>
    <property type="match status" value="1"/>
</dbReference>
<evidence type="ECO:0000256" key="7">
    <source>
        <dbReference type="ARBA" id="ARBA00022723"/>
    </source>
</evidence>
<dbReference type="SMART" id="SM01336">
    <property type="entry name" value="zf-PARP"/>
    <property type="match status" value="2"/>
</dbReference>
<keyword evidence="9" id="KW-0013">ADP-ribosylation</keyword>
<evidence type="ECO:0000256" key="12">
    <source>
        <dbReference type="ARBA" id="ARBA00023027"/>
    </source>
</evidence>
<evidence type="ECO:0000256" key="2">
    <source>
        <dbReference type="ARBA" id="ARBA00000459"/>
    </source>
</evidence>
<dbReference type="PROSITE" id="PS51977">
    <property type="entry name" value="WGR"/>
    <property type="match status" value="1"/>
</dbReference>
<dbReference type="CDD" id="cd08001">
    <property type="entry name" value="WGR_PARP1_like"/>
    <property type="match status" value="1"/>
</dbReference>
<dbReference type="InterPro" id="IPR008893">
    <property type="entry name" value="WGR_domain"/>
</dbReference>
<keyword evidence="12 18" id="KW-0520">NAD</keyword>
<feature type="domain" description="WGR" evidence="23">
    <location>
        <begin position="456"/>
        <end position="554"/>
    </location>
</feature>
<dbReference type="InterPro" id="IPR036930">
    <property type="entry name" value="WGR_dom_sf"/>
</dbReference>
<dbReference type="Proteomes" id="UP000835052">
    <property type="component" value="Unassembled WGS sequence"/>
</dbReference>
<dbReference type="InterPro" id="IPR049296">
    <property type="entry name" value="PARP1-like_PADR1_N"/>
</dbReference>
<evidence type="ECO:0000256" key="9">
    <source>
        <dbReference type="ARBA" id="ARBA00022765"/>
    </source>
</evidence>
<evidence type="ECO:0000256" key="18">
    <source>
        <dbReference type="RuleBase" id="RU362114"/>
    </source>
</evidence>
<feature type="domain" description="PARP alpha-helical" evidence="22">
    <location>
        <begin position="576"/>
        <end position="694"/>
    </location>
</feature>
<feature type="region of interest" description="Disordered" evidence="19">
    <location>
        <begin position="185"/>
        <end position="216"/>
    </location>
</feature>
<dbReference type="Gene3D" id="1.10.20.130">
    <property type="match status" value="1"/>
</dbReference>
<proteinExistence type="inferred from homology"/>
<dbReference type="SUPFAM" id="SSF57716">
    <property type="entry name" value="Glucocorticoid receptor-like (DNA-binding domain)"/>
    <property type="match status" value="2"/>
</dbReference>
<dbReference type="InterPro" id="IPR012982">
    <property type="entry name" value="PARP1-like_PADR1_Zn_ribbon"/>
</dbReference>
<dbReference type="Pfam" id="PF08063">
    <property type="entry name" value="Zn_ribbon_PADR1"/>
    <property type="match status" value="1"/>
</dbReference>
<keyword evidence="7" id="KW-0479">Metal-binding</keyword>
<evidence type="ECO:0000256" key="14">
    <source>
        <dbReference type="ARBA" id="ARBA00023242"/>
    </source>
</evidence>
<dbReference type="Pfam" id="PF05406">
    <property type="entry name" value="WGR"/>
    <property type="match status" value="1"/>
</dbReference>
<evidence type="ECO:0000259" key="23">
    <source>
        <dbReference type="PROSITE" id="PS51977"/>
    </source>
</evidence>
<dbReference type="InterPro" id="IPR001510">
    <property type="entry name" value="Znf_PARP"/>
</dbReference>
<dbReference type="SUPFAM" id="SSF142921">
    <property type="entry name" value="WGR domain-like"/>
    <property type="match status" value="1"/>
</dbReference>
<evidence type="ECO:0000256" key="17">
    <source>
        <dbReference type="ARBA" id="ARBA00071874"/>
    </source>
</evidence>
<name>A0A8S1HP66_9PELO</name>
<dbReference type="GO" id="GO:0008270">
    <property type="term" value="F:zinc ion binding"/>
    <property type="evidence" value="ECO:0007669"/>
    <property type="project" value="UniProtKB-KW"/>
</dbReference>
<evidence type="ECO:0000259" key="20">
    <source>
        <dbReference type="PROSITE" id="PS50064"/>
    </source>
</evidence>
<accession>A0A8S1HP66</accession>
<evidence type="ECO:0000256" key="5">
    <source>
        <dbReference type="ARBA" id="ARBA00022679"/>
    </source>
</evidence>
<reference evidence="24" key="1">
    <citation type="submission" date="2020-10" db="EMBL/GenBank/DDBJ databases">
        <authorList>
            <person name="Kikuchi T."/>
        </authorList>
    </citation>
    <scope>NUCLEOTIDE SEQUENCE</scope>
    <source>
        <strain evidence="24">NKZ352</strain>
    </source>
</reference>
<comment type="caution">
    <text evidence="24">The sequence shown here is derived from an EMBL/GenBank/DDBJ whole genome shotgun (WGS) entry which is preliminary data.</text>
</comment>
<evidence type="ECO:0000256" key="6">
    <source>
        <dbReference type="ARBA" id="ARBA00022695"/>
    </source>
</evidence>
<dbReference type="GO" id="GO:0003950">
    <property type="term" value="F:NAD+ poly-ADP-ribosyltransferase activity"/>
    <property type="evidence" value="ECO:0007669"/>
    <property type="project" value="UniProtKB-UniRule"/>
</dbReference>
<comment type="catalytic activity">
    <reaction evidence="16">
        <text>NAD(+) + (ADP-D-ribosyl)n-acceptor = nicotinamide + (ADP-D-ribosyl)n+1-acceptor + H(+).</text>
        <dbReference type="EC" id="2.4.2.30"/>
    </reaction>
</comment>
<dbReference type="SUPFAM" id="SSF47587">
    <property type="entry name" value="Domain of poly(ADP-ribose) polymerase"/>
    <property type="match status" value="1"/>
</dbReference>
<feature type="compositionally biased region" description="Basic and acidic residues" evidence="19">
    <location>
        <begin position="234"/>
        <end position="265"/>
    </location>
</feature>
<dbReference type="PROSITE" id="PS51060">
    <property type="entry name" value="PARP_ALPHA_HD"/>
    <property type="match status" value="1"/>
</dbReference>
<dbReference type="OrthoDB" id="429950at2759"/>
<protein>
    <recommendedName>
        <fullName evidence="17 18">Poly [ADP-ribose] polymerase</fullName>
        <shortName evidence="18">PARP</shortName>
        <ecNumber evidence="18">2.4.2.-</ecNumber>
    </recommendedName>
</protein>
<feature type="compositionally biased region" description="Polar residues" evidence="19">
    <location>
        <begin position="201"/>
        <end position="210"/>
    </location>
</feature>